<dbReference type="PROSITE" id="PS50110">
    <property type="entry name" value="RESPONSE_REGULATORY"/>
    <property type="match status" value="1"/>
</dbReference>
<dbReference type="eggNOG" id="COG0784">
    <property type="taxonomic scope" value="Bacteria"/>
</dbReference>
<dbReference type="AlphaFoldDB" id="A0A062U8V4"/>
<organism evidence="4 5">
    <name type="scientific">Hyphomonas beringensis</name>
    <dbReference type="NCBI Taxonomy" id="1280946"/>
    <lineage>
        <taxon>Bacteria</taxon>
        <taxon>Pseudomonadati</taxon>
        <taxon>Pseudomonadota</taxon>
        <taxon>Alphaproteobacteria</taxon>
        <taxon>Hyphomonadales</taxon>
        <taxon>Hyphomonadaceae</taxon>
        <taxon>Hyphomonas</taxon>
    </lineage>
</organism>
<dbReference type="Pfam" id="PF00072">
    <property type="entry name" value="Response_reg"/>
    <property type="match status" value="1"/>
</dbReference>
<accession>A0A062U8V4</accession>
<dbReference type="PANTHER" id="PTHR44591">
    <property type="entry name" value="STRESS RESPONSE REGULATOR PROTEIN 1"/>
    <property type="match status" value="1"/>
</dbReference>
<dbReference type="SUPFAM" id="SSF52172">
    <property type="entry name" value="CheY-like"/>
    <property type="match status" value="1"/>
</dbReference>
<proteinExistence type="predicted"/>
<evidence type="ECO:0000313" key="4">
    <source>
        <dbReference type="EMBL" id="KCZ54692.1"/>
    </source>
</evidence>
<dbReference type="EMBL" id="AWFF01000035">
    <property type="protein sequence ID" value="KCZ54692.1"/>
    <property type="molecule type" value="Genomic_DNA"/>
</dbReference>
<dbReference type="Gene3D" id="3.40.50.2300">
    <property type="match status" value="1"/>
</dbReference>
<dbReference type="STRING" id="1280946.HY29_13505"/>
<dbReference type="InterPro" id="IPR050595">
    <property type="entry name" value="Bact_response_regulator"/>
</dbReference>
<feature type="modified residue" description="4-aspartylphosphate" evidence="2">
    <location>
        <position position="49"/>
    </location>
</feature>
<evidence type="ECO:0000259" key="3">
    <source>
        <dbReference type="PROSITE" id="PS50110"/>
    </source>
</evidence>
<dbReference type="InterPro" id="IPR001789">
    <property type="entry name" value="Sig_transdc_resp-reg_receiver"/>
</dbReference>
<dbReference type="SMART" id="SM00448">
    <property type="entry name" value="REC"/>
    <property type="match status" value="1"/>
</dbReference>
<keyword evidence="5" id="KW-1185">Reference proteome</keyword>
<reference evidence="4 5" key="1">
    <citation type="journal article" date="2014" name="Antonie Van Leeuwenhoek">
        <title>Hyphomonas beringensis sp. nov. and Hyphomonas chukchiensis sp. nov., isolated from surface seawater of the Bering Sea and Chukchi Sea.</title>
        <authorList>
            <person name="Li C."/>
            <person name="Lai Q."/>
            <person name="Li G."/>
            <person name="Dong C."/>
            <person name="Wang J."/>
            <person name="Liao Y."/>
            <person name="Shao Z."/>
        </authorList>
    </citation>
    <scope>NUCLEOTIDE SEQUENCE [LARGE SCALE GENOMIC DNA]</scope>
    <source>
        <strain evidence="4 5">25B14_1</strain>
    </source>
</reference>
<gene>
    <name evidence="4" type="ORF">HY29_13505</name>
</gene>
<dbReference type="InterPro" id="IPR011006">
    <property type="entry name" value="CheY-like_superfamily"/>
</dbReference>
<comment type="caution">
    <text evidence="4">The sequence shown here is derived from an EMBL/GenBank/DDBJ whole genome shotgun (WGS) entry which is preliminary data.</text>
</comment>
<feature type="domain" description="Response regulatory" evidence="3">
    <location>
        <begin position="1"/>
        <end position="112"/>
    </location>
</feature>
<name>A0A062U8V4_9PROT</name>
<evidence type="ECO:0000256" key="1">
    <source>
        <dbReference type="ARBA" id="ARBA00022553"/>
    </source>
</evidence>
<evidence type="ECO:0000313" key="5">
    <source>
        <dbReference type="Proteomes" id="UP000027037"/>
    </source>
</evidence>
<dbReference type="PATRIC" id="fig|1280946.3.peg.1713"/>
<dbReference type="GO" id="GO:0000160">
    <property type="term" value="P:phosphorelay signal transduction system"/>
    <property type="evidence" value="ECO:0007669"/>
    <property type="project" value="InterPro"/>
</dbReference>
<dbReference type="PANTHER" id="PTHR44591:SF24">
    <property type="entry name" value="PROTEIN-GLUTAMATE METHYLESTERASE_PROTEIN-GLUTAMINE GLUTAMINASE 1"/>
    <property type="match status" value="1"/>
</dbReference>
<protein>
    <recommendedName>
        <fullName evidence="3">Response regulatory domain-containing protein</fullName>
    </recommendedName>
</protein>
<keyword evidence="1 2" id="KW-0597">Phosphoprotein</keyword>
<dbReference type="Proteomes" id="UP000027037">
    <property type="component" value="Unassembled WGS sequence"/>
</dbReference>
<sequence length="112" mass="12437">MVVEDNYLIAEDFAEMCEEIGITVVGHAVRASDALQIVADKKPDYVLMDMRLKGQRDGVDVAMEIHSARPQTKIVYITGSDDPGTMERIHEDHPHDILLKPINPAQLKSVLG</sequence>
<evidence type="ECO:0000256" key="2">
    <source>
        <dbReference type="PROSITE-ProRule" id="PRU00169"/>
    </source>
</evidence>